<organism evidence="1">
    <name type="scientific">Rhizophora mucronata</name>
    <name type="common">Asiatic mangrove</name>
    <dbReference type="NCBI Taxonomy" id="61149"/>
    <lineage>
        <taxon>Eukaryota</taxon>
        <taxon>Viridiplantae</taxon>
        <taxon>Streptophyta</taxon>
        <taxon>Embryophyta</taxon>
        <taxon>Tracheophyta</taxon>
        <taxon>Spermatophyta</taxon>
        <taxon>Magnoliopsida</taxon>
        <taxon>eudicotyledons</taxon>
        <taxon>Gunneridae</taxon>
        <taxon>Pentapetalae</taxon>
        <taxon>rosids</taxon>
        <taxon>fabids</taxon>
        <taxon>Malpighiales</taxon>
        <taxon>Rhizophoraceae</taxon>
        <taxon>Rhizophora</taxon>
    </lineage>
</organism>
<dbReference type="EMBL" id="GGEC01078395">
    <property type="protein sequence ID" value="MBX58879.1"/>
    <property type="molecule type" value="Transcribed_RNA"/>
</dbReference>
<sequence>MNVVSHAAPKSDYVMIFTKCICENLKVHIT</sequence>
<dbReference type="AlphaFoldDB" id="A0A2P2PW51"/>
<protein>
    <submittedName>
        <fullName evidence="1">Uncharacterized protein</fullName>
    </submittedName>
</protein>
<evidence type="ECO:0000313" key="1">
    <source>
        <dbReference type="EMBL" id="MBX58879.1"/>
    </source>
</evidence>
<name>A0A2P2PW51_RHIMU</name>
<accession>A0A2P2PW51</accession>
<reference evidence="1" key="1">
    <citation type="submission" date="2018-02" db="EMBL/GenBank/DDBJ databases">
        <title>Rhizophora mucronata_Transcriptome.</title>
        <authorList>
            <person name="Meera S.P."/>
            <person name="Sreeshan A."/>
            <person name="Augustine A."/>
        </authorList>
    </citation>
    <scope>NUCLEOTIDE SEQUENCE</scope>
    <source>
        <tissue evidence="1">Leaf</tissue>
    </source>
</reference>
<proteinExistence type="predicted"/>